<feature type="domain" description="FAD dependent oxidoreductase" evidence="2">
    <location>
        <begin position="3"/>
        <end position="358"/>
    </location>
</feature>
<dbReference type="Pfam" id="PF01266">
    <property type="entry name" value="DAO"/>
    <property type="match status" value="1"/>
</dbReference>
<dbReference type="Gene3D" id="3.30.9.10">
    <property type="entry name" value="D-Amino Acid Oxidase, subunit A, domain 2"/>
    <property type="match status" value="1"/>
</dbReference>
<dbReference type="EMBL" id="JABEQM010000008">
    <property type="protein sequence ID" value="MBB2202076.1"/>
    <property type="molecule type" value="Genomic_DNA"/>
</dbReference>
<evidence type="ECO:0000313" key="3">
    <source>
        <dbReference type="EMBL" id="MBB2202076.1"/>
    </source>
</evidence>
<reference evidence="3 4" key="1">
    <citation type="submission" date="2020-04" db="EMBL/GenBank/DDBJ databases">
        <title>Description of novel Gluconacetobacter.</title>
        <authorList>
            <person name="Sombolestani A."/>
        </authorList>
    </citation>
    <scope>NUCLEOTIDE SEQUENCE [LARGE SCALE GENOMIC DNA]</scope>
    <source>
        <strain evidence="3 4">LMG 27802</strain>
    </source>
</reference>
<dbReference type="SUPFAM" id="SSF51905">
    <property type="entry name" value="FAD/NAD(P)-binding domain"/>
    <property type="match status" value="1"/>
</dbReference>
<dbReference type="InterPro" id="IPR006076">
    <property type="entry name" value="FAD-dep_OxRdtase"/>
</dbReference>
<keyword evidence="1" id="KW-0560">Oxidoreductase</keyword>
<dbReference type="PANTHER" id="PTHR13847">
    <property type="entry name" value="SARCOSINE DEHYDROGENASE-RELATED"/>
    <property type="match status" value="1"/>
</dbReference>
<dbReference type="GO" id="GO:0016491">
    <property type="term" value="F:oxidoreductase activity"/>
    <property type="evidence" value="ECO:0007669"/>
    <property type="project" value="UniProtKB-KW"/>
</dbReference>
<organism evidence="3 4">
    <name type="scientific">Gluconacetobacter tumulisoli</name>
    <dbReference type="NCBI Taxonomy" id="1286189"/>
    <lineage>
        <taxon>Bacteria</taxon>
        <taxon>Pseudomonadati</taxon>
        <taxon>Pseudomonadota</taxon>
        <taxon>Alphaproteobacteria</taxon>
        <taxon>Acetobacterales</taxon>
        <taxon>Acetobacteraceae</taxon>
        <taxon>Gluconacetobacter</taxon>
    </lineage>
</organism>
<dbReference type="GO" id="GO:0005737">
    <property type="term" value="C:cytoplasm"/>
    <property type="evidence" value="ECO:0007669"/>
    <property type="project" value="TreeGrafter"/>
</dbReference>
<comment type="caution">
    <text evidence="3">The sequence shown here is derived from an EMBL/GenBank/DDBJ whole genome shotgun (WGS) entry which is preliminary data.</text>
</comment>
<evidence type="ECO:0000313" key="4">
    <source>
        <dbReference type="Proteomes" id="UP000578030"/>
    </source>
</evidence>
<gene>
    <name evidence="3" type="ORF">HLH28_10930</name>
</gene>
<name>A0A7W4PPQ3_9PROT</name>
<sequence>MSDVIVIGCGISGAATAYELAKAGRSVTIVERYHPAAMASGWTLAGVRQSGRDPRELPLAMAAVRIWEQLDRELDAPTGYTQEGNLRIGVADADIPRLRDIVAQGTAQGLDLSFLPDSAAIRAFAPAISPHVAAASYCPTDGHADPDLTVNAYLRAAGRLGARTRFGECVQAIETRGGRVSGVRTDTGVLPADAVVLASGVFGNDLLAPFGLSVPLAVKCVTVVRTRPTVPLLAQVLSVADASNAEAACAGRQQNDGAFRFTSGIEDWTEQLVERAGRPVIAPKAAALAATIGSFGAVVPASLDLGVESFWCGLIDQTPDALPVLDGVDRVAGLFLARGFSGHGFCLGPVTGRIMAALVNGEAPPLPIGAFALSRFGEAEQVRFDPVTLHG</sequence>
<dbReference type="Gene3D" id="3.50.50.60">
    <property type="entry name" value="FAD/NAD(P)-binding domain"/>
    <property type="match status" value="1"/>
</dbReference>
<keyword evidence="4" id="KW-1185">Reference proteome</keyword>
<dbReference type="PANTHER" id="PTHR13847:SF287">
    <property type="entry name" value="FAD-DEPENDENT OXIDOREDUCTASE DOMAIN-CONTAINING PROTEIN 1"/>
    <property type="match status" value="1"/>
</dbReference>
<dbReference type="Proteomes" id="UP000578030">
    <property type="component" value="Unassembled WGS sequence"/>
</dbReference>
<protein>
    <submittedName>
        <fullName evidence="3">FAD-binding oxidoreductase</fullName>
    </submittedName>
</protein>
<dbReference type="InterPro" id="IPR036188">
    <property type="entry name" value="FAD/NAD-bd_sf"/>
</dbReference>
<evidence type="ECO:0000256" key="1">
    <source>
        <dbReference type="ARBA" id="ARBA00023002"/>
    </source>
</evidence>
<dbReference type="RefSeq" id="WP_182958891.1">
    <property type="nucleotide sequence ID" value="NZ_JABEQM010000008.1"/>
</dbReference>
<evidence type="ECO:0000259" key="2">
    <source>
        <dbReference type="Pfam" id="PF01266"/>
    </source>
</evidence>
<dbReference type="AlphaFoldDB" id="A0A7W4PPQ3"/>
<accession>A0A7W4PPQ3</accession>
<proteinExistence type="predicted"/>